<keyword evidence="1" id="KW-0472">Membrane</keyword>
<organism evidence="2">
    <name type="scientific">Castor canadensis</name>
    <name type="common">American beaver</name>
    <dbReference type="NCBI Taxonomy" id="51338"/>
    <lineage>
        <taxon>Eukaryota</taxon>
        <taxon>Metazoa</taxon>
        <taxon>Chordata</taxon>
        <taxon>Craniata</taxon>
        <taxon>Vertebrata</taxon>
        <taxon>Euteleostomi</taxon>
        <taxon>Mammalia</taxon>
        <taxon>Eutheria</taxon>
        <taxon>Euarchontoglires</taxon>
        <taxon>Glires</taxon>
        <taxon>Rodentia</taxon>
        <taxon>Castorimorpha</taxon>
        <taxon>Castoridae</taxon>
        <taxon>Castor</taxon>
    </lineage>
</organism>
<feature type="transmembrane region" description="Helical" evidence="1">
    <location>
        <begin position="6"/>
        <end position="25"/>
    </location>
</feature>
<dbReference type="AlphaFoldDB" id="A0A8C0WG37"/>
<evidence type="ECO:0000313" key="2">
    <source>
        <dbReference type="Ensembl" id="ENSCCNP00000010911.1"/>
    </source>
</evidence>
<proteinExistence type="predicted"/>
<evidence type="ECO:0000256" key="1">
    <source>
        <dbReference type="SAM" id="Phobius"/>
    </source>
</evidence>
<sequence>MAPRQLAWLLRLAAFCHLTILLAAWRRGSTNSFVLTQRSHGCRTP</sequence>
<keyword evidence="1" id="KW-0812">Transmembrane</keyword>
<name>A0A8C0WG37_CASCN</name>
<keyword evidence="1" id="KW-1133">Transmembrane helix</keyword>
<accession>A0A8C0WG37</accession>
<dbReference type="Ensembl" id="ENSCCNT00000014300.1">
    <property type="protein sequence ID" value="ENSCCNP00000010911.1"/>
    <property type="gene ID" value="ENSCCNG00000011335.1"/>
</dbReference>
<evidence type="ECO:0008006" key="3">
    <source>
        <dbReference type="Google" id="ProtNLM"/>
    </source>
</evidence>
<reference evidence="2" key="1">
    <citation type="submission" date="2023-09" db="UniProtKB">
        <authorList>
            <consortium name="Ensembl"/>
        </authorList>
    </citation>
    <scope>IDENTIFICATION</scope>
</reference>
<protein>
    <recommendedName>
        <fullName evidence="3">Fractalkine</fullName>
    </recommendedName>
</protein>